<comment type="similarity">
    <text evidence="2">Belongs to the major facilitator superfamily. TCR/Tet family.</text>
</comment>
<accession>A0A934K9U4</accession>
<dbReference type="InterPro" id="IPR011701">
    <property type="entry name" value="MFS"/>
</dbReference>
<proteinExistence type="inferred from homology"/>
<dbReference type="Gene3D" id="1.20.1250.20">
    <property type="entry name" value="MFS general substrate transporter like domains"/>
    <property type="match status" value="1"/>
</dbReference>
<dbReference type="Proteomes" id="UP000612893">
    <property type="component" value="Unassembled WGS sequence"/>
</dbReference>
<feature type="transmembrane region" description="Helical" evidence="9">
    <location>
        <begin position="135"/>
        <end position="157"/>
    </location>
</feature>
<keyword evidence="12" id="KW-1185">Reference proteome</keyword>
<evidence type="ECO:0000256" key="6">
    <source>
        <dbReference type="ARBA" id="ARBA00022989"/>
    </source>
</evidence>
<evidence type="ECO:0000256" key="4">
    <source>
        <dbReference type="ARBA" id="ARBA00022475"/>
    </source>
</evidence>
<dbReference type="PROSITE" id="PS50850">
    <property type="entry name" value="MFS"/>
    <property type="match status" value="1"/>
</dbReference>
<protein>
    <submittedName>
        <fullName evidence="11">MFS transporter</fullName>
    </submittedName>
</protein>
<comment type="caution">
    <text evidence="11">The sequence shown here is derived from an EMBL/GenBank/DDBJ whole genome shotgun (WGS) entry which is preliminary data.</text>
</comment>
<dbReference type="InterPro" id="IPR036259">
    <property type="entry name" value="MFS_trans_sf"/>
</dbReference>
<feature type="transmembrane region" description="Helical" evidence="9">
    <location>
        <begin position="298"/>
        <end position="317"/>
    </location>
</feature>
<feature type="compositionally biased region" description="Basic residues" evidence="8">
    <location>
        <begin position="557"/>
        <end position="569"/>
    </location>
</feature>
<feature type="transmembrane region" description="Helical" evidence="9">
    <location>
        <begin position="329"/>
        <end position="347"/>
    </location>
</feature>
<evidence type="ECO:0000256" key="7">
    <source>
        <dbReference type="ARBA" id="ARBA00023136"/>
    </source>
</evidence>
<dbReference type="PROSITE" id="PS00216">
    <property type="entry name" value="SUGAR_TRANSPORT_1"/>
    <property type="match status" value="1"/>
</dbReference>
<feature type="transmembrane region" description="Helical" evidence="9">
    <location>
        <begin position="77"/>
        <end position="96"/>
    </location>
</feature>
<feature type="domain" description="Major facilitator superfamily (MFS) profile" evidence="10">
    <location>
        <begin position="12"/>
        <end position="679"/>
    </location>
</feature>
<organism evidence="11 12">
    <name type="scientific">Candidatus Nephthysia bennettiae</name>
    <dbReference type="NCBI Taxonomy" id="3127016"/>
    <lineage>
        <taxon>Bacteria</taxon>
        <taxon>Bacillati</taxon>
        <taxon>Candidatus Dormiibacterota</taxon>
        <taxon>Candidatus Dormibacteria</taxon>
        <taxon>Candidatus Dormibacterales</taxon>
        <taxon>Candidatus Dormibacteraceae</taxon>
        <taxon>Candidatus Nephthysia</taxon>
    </lineage>
</organism>
<keyword evidence="3" id="KW-0813">Transport</keyword>
<feature type="transmembrane region" description="Helical" evidence="9">
    <location>
        <begin position="163"/>
        <end position="184"/>
    </location>
</feature>
<evidence type="ECO:0000256" key="8">
    <source>
        <dbReference type="SAM" id="MobiDB-lite"/>
    </source>
</evidence>
<feature type="transmembrane region" description="Helical" evidence="9">
    <location>
        <begin position="196"/>
        <end position="217"/>
    </location>
</feature>
<evidence type="ECO:0000256" key="2">
    <source>
        <dbReference type="ARBA" id="ARBA00007520"/>
    </source>
</evidence>
<sequence length="679" mass="72580">MPGPDSRSVMAVFSGLLLGMFVSTLNLTLVAPAMPVIVAQLGGIEHYSWIAISSIVASAVAVPVAGKLSDIFGRKPFYMGGIVVFLAGSVLCGLPPNFWFLIVARAVQGLGIGTMQPLSQAIIGDIISPRERGKYQGMIGATFGLSSLLGPVLGGFITDHLSWRWLFFANVPVSMVALLVILLYMHIPTRRREHAIDVWGISTLTVALVSGLTATVWGGQQYAWLSAQIIGLYAVAAVASALFVVIELRAAEPVLPLRLWASSIFTLSCIATMGMAAAMLGAIYFIPLFVQGVIGSSAASSGTVLLPMLLAMVATSIVSGQVISRTGRYKLSVVLGLAVMAIGYLLLARMDMRTSNGEIVRNMILIGLGLGTAMQTFILIVQTRWTHRTWASPPRPRSSSARSAPRSVSPSWAHCSLRGSPPPSPGTYLQARWPPSGAPAHRRRSTRVRRSTPPCSRAFRRRSCSASGPEWRTRFTRSSLSARPSCSWRWSPRCSSGRSRCGGQAPRLAVVGDQAQLAELDRVLQVALDLHAGGVRQGGHQRHGDLGEAARQQASHGIRHPHHLQRRQRRVRRAAVESMRRRARDAVALVAEAAALPEDREGAGEAVCGVLGGVGSGVGVVEVDRGPVARPRLLDVVEEEVGPVEGLDAGHRRQGHGRRGIGGGRRHQAVPGTRTEVAA</sequence>
<comment type="subcellular location">
    <subcellularLocation>
        <location evidence="1">Cell membrane</location>
        <topology evidence="1">Multi-pass membrane protein</topology>
    </subcellularLocation>
</comment>
<evidence type="ECO:0000256" key="1">
    <source>
        <dbReference type="ARBA" id="ARBA00004651"/>
    </source>
</evidence>
<feature type="transmembrane region" description="Helical" evidence="9">
    <location>
        <begin position="359"/>
        <end position="381"/>
    </location>
</feature>
<feature type="region of interest" description="Disordered" evidence="8">
    <location>
        <begin position="390"/>
        <end position="462"/>
    </location>
</feature>
<dbReference type="Pfam" id="PF07690">
    <property type="entry name" value="MFS_1"/>
    <property type="match status" value="1"/>
</dbReference>
<dbReference type="CDD" id="cd17502">
    <property type="entry name" value="MFS_Azr1_MDR_like"/>
    <property type="match status" value="1"/>
</dbReference>
<dbReference type="RefSeq" id="WP_338202716.1">
    <property type="nucleotide sequence ID" value="NZ_JAEKNR010000144.1"/>
</dbReference>
<dbReference type="EMBL" id="JAEKNR010000144">
    <property type="protein sequence ID" value="MBJ7599221.1"/>
    <property type="molecule type" value="Genomic_DNA"/>
</dbReference>
<dbReference type="InterPro" id="IPR001958">
    <property type="entry name" value="Tet-R_TetA/multi-R_MdtG-like"/>
</dbReference>
<dbReference type="AlphaFoldDB" id="A0A934K9U4"/>
<evidence type="ECO:0000256" key="3">
    <source>
        <dbReference type="ARBA" id="ARBA00022448"/>
    </source>
</evidence>
<keyword evidence="5 9" id="KW-0812">Transmembrane</keyword>
<dbReference type="PRINTS" id="PR01035">
    <property type="entry name" value="TCRTETA"/>
</dbReference>
<keyword evidence="4" id="KW-1003">Cell membrane</keyword>
<evidence type="ECO:0000313" key="12">
    <source>
        <dbReference type="Proteomes" id="UP000612893"/>
    </source>
</evidence>
<feature type="compositionally biased region" description="Basic residues" evidence="8">
    <location>
        <begin position="440"/>
        <end position="450"/>
    </location>
</feature>
<feature type="transmembrane region" description="Helical" evidence="9">
    <location>
        <begin position="257"/>
        <end position="286"/>
    </location>
</feature>
<keyword evidence="6 9" id="KW-1133">Transmembrane helix</keyword>
<keyword evidence="7 9" id="KW-0472">Membrane</keyword>
<dbReference type="PANTHER" id="PTHR23501">
    <property type="entry name" value="MAJOR FACILITATOR SUPERFAMILY"/>
    <property type="match status" value="1"/>
</dbReference>
<dbReference type="InterPro" id="IPR005829">
    <property type="entry name" value="Sugar_transporter_CS"/>
</dbReference>
<evidence type="ECO:0000259" key="10">
    <source>
        <dbReference type="PROSITE" id="PS50850"/>
    </source>
</evidence>
<feature type="compositionally biased region" description="Low complexity" evidence="8">
    <location>
        <begin position="397"/>
        <end position="411"/>
    </location>
</feature>
<dbReference type="SUPFAM" id="SSF103473">
    <property type="entry name" value="MFS general substrate transporter"/>
    <property type="match status" value="1"/>
</dbReference>
<dbReference type="GO" id="GO:0022857">
    <property type="term" value="F:transmembrane transporter activity"/>
    <property type="evidence" value="ECO:0007669"/>
    <property type="project" value="InterPro"/>
</dbReference>
<dbReference type="GO" id="GO:0005886">
    <property type="term" value="C:plasma membrane"/>
    <property type="evidence" value="ECO:0007669"/>
    <property type="project" value="UniProtKB-SubCell"/>
</dbReference>
<dbReference type="PANTHER" id="PTHR23501:SF197">
    <property type="entry name" value="COMD"/>
    <property type="match status" value="1"/>
</dbReference>
<dbReference type="Gene3D" id="1.20.1720.10">
    <property type="entry name" value="Multidrug resistance protein D"/>
    <property type="match status" value="1"/>
</dbReference>
<feature type="transmembrane region" description="Helical" evidence="9">
    <location>
        <begin position="46"/>
        <end position="65"/>
    </location>
</feature>
<feature type="region of interest" description="Disordered" evidence="8">
    <location>
        <begin position="647"/>
        <end position="679"/>
    </location>
</feature>
<feature type="region of interest" description="Disordered" evidence="8">
    <location>
        <begin position="535"/>
        <end position="569"/>
    </location>
</feature>
<evidence type="ECO:0000256" key="9">
    <source>
        <dbReference type="SAM" id="Phobius"/>
    </source>
</evidence>
<feature type="compositionally biased region" description="Basic residues" evidence="8">
    <location>
        <begin position="652"/>
        <end position="668"/>
    </location>
</feature>
<feature type="transmembrane region" description="Helical" evidence="9">
    <location>
        <begin position="223"/>
        <end position="245"/>
    </location>
</feature>
<feature type="transmembrane region" description="Helical" evidence="9">
    <location>
        <begin position="12"/>
        <end position="34"/>
    </location>
</feature>
<dbReference type="InterPro" id="IPR020846">
    <property type="entry name" value="MFS_dom"/>
</dbReference>
<evidence type="ECO:0000313" key="11">
    <source>
        <dbReference type="EMBL" id="MBJ7599221.1"/>
    </source>
</evidence>
<reference evidence="11" key="1">
    <citation type="submission" date="2020-10" db="EMBL/GenBank/DDBJ databases">
        <title>Ca. Dormibacterota MAGs.</title>
        <authorList>
            <person name="Montgomery K."/>
        </authorList>
    </citation>
    <scope>NUCLEOTIDE SEQUENCE [LARGE SCALE GENOMIC DNA]</scope>
    <source>
        <strain evidence="11">SC8812_S17_10</strain>
    </source>
</reference>
<dbReference type="FunFam" id="1.20.1720.10:FF:000004">
    <property type="entry name" value="EmrB/QacA family drug resistance transporter"/>
    <property type="match status" value="1"/>
</dbReference>
<evidence type="ECO:0000256" key="5">
    <source>
        <dbReference type="ARBA" id="ARBA00022692"/>
    </source>
</evidence>
<gene>
    <name evidence="11" type="ORF">JF922_14250</name>
</gene>
<name>A0A934K9U4_9BACT</name>